<proteinExistence type="predicted"/>
<evidence type="ECO:0000313" key="1">
    <source>
        <dbReference type="EMBL" id="CAE0789193.1"/>
    </source>
</evidence>
<reference evidence="1" key="1">
    <citation type="submission" date="2021-01" db="EMBL/GenBank/DDBJ databases">
        <authorList>
            <person name="Corre E."/>
            <person name="Pelletier E."/>
            <person name="Niang G."/>
            <person name="Scheremetjew M."/>
            <person name="Finn R."/>
            <person name="Kale V."/>
            <person name="Holt S."/>
            <person name="Cochrane G."/>
            <person name="Meng A."/>
            <person name="Brown T."/>
            <person name="Cohen L."/>
        </authorList>
    </citation>
    <scope>NUCLEOTIDE SEQUENCE</scope>
    <source>
        <strain evidence="1">CCMP1594</strain>
    </source>
</reference>
<organism evidence="1">
    <name type="scientific">Eutreptiella gymnastica</name>
    <dbReference type="NCBI Taxonomy" id="73025"/>
    <lineage>
        <taxon>Eukaryota</taxon>
        <taxon>Discoba</taxon>
        <taxon>Euglenozoa</taxon>
        <taxon>Euglenida</taxon>
        <taxon>Spirocuta</taxon>
        <taxon>Euglenophyceae</taxon>
        <taxon>Eutreptiales</taxon>
        <taxon>Eutreptiaceae</taxon>
        <taxon>Eutreptiella</taxon>
    </lineage>
</organism>
<dbReference type="AlphaFoldDB" id="A0A7S4FD74"/>
<name>A0A7S4FD74_9EUGL</name>
<protein>
    <submittedName>
        <fullName evidence="1">Uncharacterized protein</fullName>
    </submittedName>
</protein>
<dbReference type="EMBL" id="HBJA01001217">
    <property type="protein sequence ID" value="CAE0789193.1"/>
    <property type="molecule type" value="Transcribed_RNA"/>
</dbReference>
<accession>A0A7S4FD74</accession>
<gene>
    <name evidence="1" type="ORF">EGYM00163_LOCUS306</name>
</gene>
<sequence length="132" mass="14360">MRVQGQGILSVGAQAHARAQAHRGPAAELSTWGQCKGLQLQRIPRFGSKEMLISRANSPLMLKAHSCSGKSCLNVNWLNMTCHIIYTQARHACTGLLCMCCIFSSSNFFAVLVATRLATCVYQVRPEGAASY</sequence>